<accession>A0ABQ2L1A6</accession>
<evidence type="ECO:0000313" key="3">
    <source>
        <dbReference type="Proteomes" id="UP000658127"/>
    </source>
</evidence>
<dbReference type="InterPro" id="IPR013207">
    <property type="entry name" value="LGFP"/>
</dbReference>
<feature type="signal peptide" evidence="1">
    <location>
        <begin position="1"/>
        <end position="18"/>
    </location>
</feature>
<evidence type="ECO:0000313" key="2">
    <source>
        <dbReference type="EMBL" id="GGN99436.1"/>
    </source>
</evidence>
<protein>
    <recommendedName>
        <fullName evidence="4">LGFP repeat-containing protein</fullName>
    </recommendedName>
</protein>
<dbReference type="Pfam" id="PF08310">
    <property type="entry name" value="LGFP"/>
    <property type="match status" value="3"/>
</dbReference>
<name>A0ABQ2L1A6_9NOCA</name>
<gene>
    <name evidence="2" type="ORF">GCM10011610_67380</name>
</gene>
<dbReference type="PROSITE" id="PS51257">
    <property type="entry name" value="PROKAR_LIPOPROTEIN"/>
    <property type="match status" value="1"/>
</dbReference>
<reference evidence="3" key="1">
    <citation type="journal article" date="2019" name="Int. J. Syst. Evol. Microbiol.">
        <title>The Global Catalogue of Microorganisms (GCM) 10K type strain sequencing project: providing services to taxonomists for standard genome sequencing and annotation.</title>
        <authorList>
            <consortium name="The Broad Institute Genomics Platform"/>
            <consortium name="The Broad Institute Genome Sequencing Center for Infectious Disease"/>
            <person name="Wu L."/>
            <person name="Ma J."/>
        </authorList>
    </citation>
    <scope>NUCLEOTIDE SEQUENCE [LARGE SCALE GENOMIC DNA]</scope>
    <source>
        <strain evidence="3">CGMCC 4.7329</strain>
    </source>
</reference>
<proteinExistence type="predicted"/>
<evidence type="ECO:0008006" key="4">
    <source>
        <dbReference type="Google" id="ProtNLM"/>
    </source>
</evidence>
<comment type="caution">
    <text evidence="2">The sequence shown here is derived from an EMBL/GenBank/DDBJ whole genome shotgun (WGS) entry which is preliminary data.</text>
</comment>
<keyword evidence="1" id="KW-0732">Signal</keyword>
<dbReference type="EMBL" id="BMNE01000013">
    <property type="protein sequence ID" value="GGN99436.1"/>
    <property type="molecule type" value="Genomic_DNA"/>
</dbReference>
<feature type="chain" id="PRO_5045042120" description="LGFP repeat-containing protein" evidence="1">
    <location>
        <begin position="19"/>
        <end position="194"/>
    </location>
</feature>
<evidence type="ECO:0000256" key="1">
    <source>
        <dbReference type="SAM" id="SignalP"/>
    </source>
</evidence>
<sequence length="194" mass="20732">MDAIRTIPITITMTVALAATLALSACDSNDSACCWPTAAIGTRYAELTGPTGPLGDCTSGEHDTESGRVQDFDHGAIYWSPSTGAWEVYGLIGQEYQRLGGPGSPLKWPVSGELSTPNGVGRFNRFQTGNIYSSPAGTYPVYGAIFTEWARQGYENGRLGFPTSEETDVPGGRRTNFEHGWIEWNAATGQLATG</sequence>
<dbReference type="RefSeq" id="WP_229740348.1">
    <property type="nucleotide sequence ID" value="NZ_BMNE01000013.1"/>
</dbReference>
<keyword evidence="3" id="KW-1185">Reference proteome</keyword>
<dbReference type="Proteomes" id="UP000658127">
    <property type="component" value="Unassembled WGS sequence"/>
</dbReference>
<organism evidence="2 3">
    <name type="scientific">Nocardia rhizosphaerihabitans</name>
    <dbReference type="NCBI Taxonomy" id="1691570"/>
    <lineage>
        <taxon>Bacteria</taxon>
        <taxon>Bacillati</taxon>
        <taxon>Actinomycetota</taxon>
        <taxon>Actinomycetes</taxon>
        <taxon>Mycobacteriales</taxon>
        <taxon>Nocardiaceae</taxon>
        <taxon>Nocardia</taxon>
    </lineage>
</organism>